<feature type="signal peptide" evidence="1">
    <location>
        <begin position="1"/>
        <end position="19"/>
    </location>
</feature>
<reference evidence="2" key="1">
    <citation type="journal article" date="2018" name="Nat. Plants">
        <title>Whole-genome landscape of Medicago truncatula symbiotic genes.</title>
        <authorList>
            <person name="Pecrix Y."/>
            <person name="Gamas P."/>
            <person name="Carrere S."/>
        </authorList>
    </citation>
    <scope>NUCLEOTIDE SEQUENCE</scope>
    <source>
        <tissue evidence="2">Leaves</tissue>
    </source>
</reference>
<keyword evidence="1" id="KW-0732">Signal</keyword>
<evidence type="ECO:0000313" key="2">
    <source>
        <dbReference type="EMBL" id="RHN59410.1"/>
    </source>
</evidence>
<proteinExistence type="predicted"/>
<gene>
    <name evidence="2" type="ORF">MtrunA17_Chr4g0012981</name>
</gene>
<dbReference type="AlphaFoldDB" id="A0A396I1B5"/>
<evidence type="ECO:0008006" key="3">
    <source>
        <dbReference type="Google" id="ProtNLM"/>
    </source>
</evidence>
<comment type="caution">
    <text evidence="2">The sequence shown here is derived from an EMBL/GenBank/DDBJ whole genome shotgun (WGS) entry which is preliminary data.</text>
</comment>
<sequence length="60" mass="6823">MLGVSSLFRVILFIPVSTALDKYLEQNVRPSLATYASAIEPSGYLLFRTKYFKSPKYLSM</sequence>
<dbReference type="Proteomes" id="UP000265566">
    <property type="component" value="Chromosome 4"/>
</dbReference>
<evidence type="ECO:0000256" key="1">
    <source>
        <dbReference type="SAM" id="SignalP"/>
    </source>
</evidence>
<organism evidence="2">
    <name type="scientific">Medicago truncatula</name>
    <name type="common">Barrel medic</name>
    <name type="synonym">Medicago tribuloides</name>
    <dbReference type="NCBI Taxonomy" id="3880"/>
    <lineage>
        <taxon>Eukaryota</taxon>
        <taxon>Viridiplantae</taxon>
        <taxon>Streptophyta</taxon>
        <taxon>Embryophyta</taxon>
        <taxon>Tracheophyta</taxon>
        <taxon>Spermatophyta</taxon>
        <taxon>Magnoliopsida</taxon>
        <taxon>eudicotyledons</taxon>
        <taxon>Gunneridae</taxon>
        <taxon>Pentapetalae</taxon>
        <taxon>rosids</taxon>
        <taxon>fabids</taxon>
        <taxon>Fabales</taxon>
        <taxon>Fabaceae</taxon>
        <taxon>Papilionoideae</taxon>
        <taxon>50 kb inversion clade</taxon>
        <taxon>NPAAA clade</taxon>
        <taxon>Hologalegina</taxon>
        <taxon>IRL clade</taxon>
        <taxon>Trifolieae</taxon>
        <taxon>Medicago</taxon>
    </lineage>
</organism>
<feature type="chain" id="PRO_5017433952" description="Transmembrane protein" evidence="1">
    <location>
        <begin position="20"/>
        <end position="60"/>
    </location>
</feature>
<name>A0A396I1B5_MEDTR</name>
<dbReference type="Gramene" id="rna21436">
    <property type="protein sequence ID" value="RHN59410.1"/>
    <property type="gene ID" value="gene21436"/>
</dbReference>
<accession>A0A396I1B5</accession>
<protein>
    <recommendedName>
        <fullName evidence="3">Transmembrane protein</fullName>
    </recommendedName>
</protein>
<dbReference type="EMBL" id="PSQE01000004">
    <property type="protein sequence ID" value="RHN59410.1"/>
    <property type="molecule type" value="Genomic_DNA"/>
</dbReference>